<dbReference type="FunCoup" id="V4ULL2">
    <property type="interactions" value="3211"/>
</dbReference>
<evidence type="ECO:0000256" key="2">
    <source>
        <dbReference type="ARBA" id="ARBA00004496"/>
    </source>
</evidence>
<dbReference type="OrthoDB" id="434160at2759"/>
<evidence type="ECO:0000256" key="4">
    <source>
        <dbReference type="ARBA" id="ARBA00022553"/>
    </source>
</evidence>
<keyword evidence="7" id="KW-0346">Stress response</keyword>
<dbReference type="Gene3D" id="3.30.420.40">
    <property type="match status" value="2"/>
</dbReference>
<dbReference type="CDD" id="cd24095">
    <property type="entry name" value="ASKHA_NBD_HSP70_AtHsp70-14-like"/>
    <property type="match status" value="1"/>
</dbReference>
<dbReference type="InParanoid" id="V4ULL2"/>
<dbReference type="FunFam" id="3.90.640.10:FF:000004">
    <property type="entry name" value="Heat shock 70 kDa protein 4"/>
    <property type="match status" value="1"/>
</dbReference>
<evidence type="ECO:0000256" key="8">
    <source>
        <dbReference type="ARBA" id="ARBA00023186"/>
    </source>
</evidence>
<dbReference type="GO" id="GO:0140662">
    <property type="term" value="F:ATP-dependent protein folding chaperone"/>
    <property type="evidence" value="ECO:0007669"/>
    <property type="project" value="InterPro"/>
</dbReference>
<comment type="function">
    <text evidence="10">In cooperation with other chaperones, Hsp70s are key components that facilitate folding of de novo synthesized proteins, assist translocation of precursor proteins into organelles, and are responsible for degradation of damaged protein under stress conditions.</text>
</comment>
<dbReference type="PRINTS" id="PR00301">
    <property type="entry name" value="HEATSHOCK70"/>
</dbReference>
<dbReference type="InterPro" id="IPR029047">
    <property type="entry name" value="HSP70_peptide-bd_sf"/>
</dbReference>
<keyword evidence="8" id="KW-0143">Chaperone</keyword>
<evidence type="ECO:0000256" key="9">
    <source>
        <dbReference type="ARBA" id="ARBA00023242"/>
    </source>
</evidence>
<dbReference type="eggNOG" id="KOG0103">
    <property type="taxonomic scope" value="Eukaryota"/>
</dbReference>
<dbReference type="SUPFAM" id="SSF100920">
    <property type="entry name" value="Heat shock protein 70kD (HSP70), peptide-binding domain"/>
    <property type="match status" value="1"/>
</dbReference>
<evidence type="ECO:0000313" key="14">
    <source>
        <dbReference type="Proteomes" id="UP000030687"/>
    </source>
</evidence>
<keyword evidence="14" id="KW-1185">Reference proteome</keyword>
<dbReference type="FunFam" id="3.30.420.40:FF:000171">
    <property type="entry name" value="Heat shock 70 kDa protein 4"/>
    <property type="match status" value="2"/>
</dbReference>
<dbReference type="Gene3D" id="1.20.1270.10">
    <property type="match status" value="1"/>
</dbReference>
<evidence type="ECO:0000256" key="10">
    <source>
        <dbReference type="ARBA" id="ARBA00055614"/>
    </source>
</evidence>
<proteinExistence type="inferred from homology"/>
<reference evidence="13 14" key="1">
    <citation type="submission" date="2013-10" db="EMBL/GenBank/DDBJ databases">
        <authorList>
            <consortium name="International Citrus Genome Consortium"/>
            <person name="Jenkins J."/>
            <person name="Schmutz J."/>
            <person name="Prochnik S."/>
            <person name="Rokhsar D."/>
            <person name="Gmitter F."/>
            <person name="Ollitrault P."/>
            <person name="Machado M."/>
            <person name="Talon M."/>
            <person name="Wincker P."/>
            <person name="Jaillon O."/>
            <person name="Morgante M."/>
        </authorList>
    </citation>
    <scope>NUCLEOTIDE SEQUENCE</scope>
    <source>
        <strain evidence="14">cv. Clemenules</strain>
    </source>
</reference>
<evidence type="ECO:0000256" key="6">
    <source>
        <dbReference type="ARBA" id="ARBA00022840"/>
    </source>
</evidence>
<feature type="compositionally biased region" description="Low complexity" evidence="12">
    <location>
        <begin position="790"/>
        <end position="802"/>
    </location>
</feature>
<keyword evidence="5" id="KW-0547">Nucleotide-binding</keyword>
<dbReference type="PANTHER" id="PTHR45639:SF4">
    <property type="entry name" value="HSC70CB, ISOFORM G"/>
    <property type="match status" value="1"/>
</dbReference>
<organism evidence="13 14">
    <name type="scientific">Citrus clementina</name>
    <name type="common">Clementine</name>
    <name type="synonym">Citrus deliciosa x Citrus sinensis</name>
    <dbReference type="NCBI Taxonomy" id="85681"/>
    <lineage>
        <taxon>Eukaryota</taxon>
        <taxon>Viridiplantae</taxon>
        <taxon>Streptophyta</taxon>
        <taxon>Embryophyta</taxon>
        <taxon>Tracheophyta</taxon>
        <taxon>Spermatophyta</taxon>
        <taxon>Magnoliopsida</taxon>
        <taxon>eudicotyledons</taxon>
        <taxon>Gunneridae</taxon>
        <taxon>Pentapetalae</taxon>
        <taxon>rosids</taxon>
        <taxon>malvids</taxon>
        <taxon>Sapindales</taxon>
        <taxon>Rutaceae</taxon>
        <taxon>Aurantioideae</taxon>
        <taxon>Citrus</taxon>
    </lineage>
</organism>
<comment type="subcellular location">
    <subcellularLocation>
        <location evidence="2">Cytoplasm</location>
    </subcellularLocation>
    <subcellularLocation>
        <location evidence="1">Nucleus</location>
    </subcellularLocation>
</comment>
<dbReference type="Gene3D" id="3.90.640.10">
    <property type="entry name" value="Actin, Chain A, domain 4"/>
    <property type="match status" value="1"/>
</dbReference>
<comment type="similarity">
    <text evidence="11">Belongs to the heat shock protein 70 (TC 1.A.33) family. HSP110/SSE subfamily.</text>
</comment>
<evidence type="ECO:0000256" key="12">
    <source>
        <dbReference type="SAM" id="MobiDB-lite"/>
    </source>
</evidence>
<evidence type="ECO:0000256" key="3">
    <source>
        <dbReference type="ARBA" id="ARBA00022490"/>
    </source>
</evidence>
<dbReference type="EMBL" id="KI536925">
    <property type="protein sequence ID" value="ESR40279.1"/>
    <property type="molecule type" value="Genomic_DNA"/>
</dbReference>
<dbReference type="FunFam" id="2.60.34.10:FF:000031">
    <property type="entry name" value="Heat shock 70 kDa protein 14"/>
    <property type="match status" value="1"/>
</dbReference>
<feature type="compositionally biased region" description="Basic and acidic residues" evidence="12">
    <location>
        <begin position="509"/>
        <end position="522"/>
    </location>
</feature>
<gene>
    <name evidence="13" type="ORF">CICLE_v10024883mg</name>
</gene>
<name>V4ULL2_CITCL</name>
<keyword evidence="3" id="KW-0963">Cytoplasm</keyword>
<dbReference type="InterPro" id="IPR043129">
    <property type="entry name" value="ATPase_NBD"/>
</dbReference>
<dbReference type="InterPro" id="IPR013126">
    <property type="entry name" value="Hsp_70_fam"/>
</dbReference>
<keyword evidence="4" id="KW-0597">Phosphoprotein</keyword>
<evidence type="ECO:0000256" key="5">
    <source>
        <dbReference type="ARBA" id="ARBA00022741"/>
    </source>
</evidence>
<dbReference type="FunFam" id="1.20.1270.10:FF:000002">
    <property type="entry name" value="Heat shock 70 kDa protein 4"/>
    <property type="match status" value="1"/>
</dbReference>
<evidence type="ECO:0000313" key="13">
    <source>
        <dbReference type="EMBL" id="ESR40279.1"/>
    </source>
</evidence>
<dbReference type="Gene3D" id="3.30.30.30">
    <property type="match status" value="1"/>
</dbReference>
<evidence type="ECO:0000256" key="7">
    <source>
        <dbReference type="ARBA" id="ARBA00023016"/>
    </source>
</evidence>
<feature type="compositionally biased region" description="Polar residues" evidence="12">
    <location>
        <begin position="530"/>
        <end position="540"/>
    </location>
</feature>
<dbReference type="OMA" id="WEQSPEI"/>
<dbReference type="GO" id="GO:0005634">
    <property type="term" value="C:nucleus"/>
    <property type="evidence" value="ECO:0007669"/>
    <property type="project" value="UniProtKB-SubCell"/>
</dbReference>
<dbReference type="AlphaFoldDB" id="V4ULL2"/>
<keyword evidence="6" id="KW-0067">ATP-binding</keyword>
<keyword evidence="9" id="KW-0539">Nucleus</keyword>
<dbReference type="Gramene" id="ESR40279">
    <property type="protein sequence ID" value="ESR40279"/>
    <property type="gene ID" value="CICLE_v10024883mg"/>
</dbReference>
<dbReference type="STRING" id="85681.V4ULL2"/>
<dbReference type="Gene3D" id="2.60.34.10">
    <property type="entry name" value="Substrate Binding Domain Of DNAk, Chain A, domain 1"/>
    <property type="match status" value="1"/>
</dbReference>
<evidence type="ECO:0000256" key="11">
    <source>
        <dbReference type="ARBA" id="ARBA00061090"/>
    </source>
</evidence>
<dbReference type="FunFam" id="3.30.30.30:FF:000002">
    <property type="entry name" value="Heat shock 70 kDa protein 4"/>
    <property type="match status" value="1"/>
</dbReference>
<feature type="compositionally biased region" description="Low complexity" evidence="12">
    <location>
        <begin position="819"/>
        <end position="832"/>
    </location>
</feature>
<dbReference type="KEGG" id="cic:CICLE_v10024883mg"/>
<dbReference type="InterPro" id="IPR029048">
    <property type="entry name" value="HSP70_C_sf"/>
</dbReference>
<protein>
    <submittedName>
        <fullName evidence="13">Uncharacterized protein</fullName>
    </submittedName>
</protein>
<feature type="region of interest" description="Disordered" evidence="12">
    <location>
        <begin position="502"/>
        <end position="584"/>
    </location>
</feature>
<dbReference type="Pfam" id="PF00012">
    <property type="entry name" value="HSP70"/>
    <property type="match status" value="1"/>
</dbReference>
<dbReference type="GO" id="GO:0005829">
    <property type="term" value="C:cytosol"/>
    <property type="evidence" value="ECO:0007669"/>
    <property type="project" value="UniProtKB-ARBA"/>
</dbReference>
<sequence length="852" mass="94111">MSVVGFDLGNESCIVAVARQRGIDVVLNDESKRETPSIVCFGDKQRFIGTAGAASSTMNPKNSISQIKRLIGRQFSDPELQRDLKSLPFAVTEGPDGYPLIHARYLGETRVFTPTQVLGMLLSNLKAIAESNLNAAVVDCCIGIPVYFTDLQRRAVIDAATIAGLHPLRLFHETTATALAYGIYKTDLPENDQLNVAFVDIGHASLQVCIAGFKKGQLKILGHSFDRSVGGRDFDEVLFQHFAAKFKEEYKIDVSQNARASLRLRVACEKLKKVLSANPEAPLNIECLMEEKDVRGFIKRDEFEQISAPILERVKRPLEKALAETGLSVEDVHMVEVVGSSSRVPAIIKILTEFFGKEPRRTMNASECVARGCALQCAILSPTFKVREFQVNESFPFSISLSWKGSAPEAQNETGDNQQSTTVFPKGNPIPSVKALTFYRSGTFTVDVQYADVSELRAPAKISTYTIGPFQSTKSERAKVKVKVRLNMHGIVSIESATLLEEEEVEVPVTKEPEKEAAKMETDEVPSDTAPPSSSETDVNMQDAKGTADAQGTTDAPGAENGVPESGDKPTQMETDKTPKKKVKKTNIPVSELVYGGMLPVDVQKAVEKEFEMALQDRVMEETKDRKNAVEAYVYDMRNKLCDKYQDFVTDSERELFTSKLQETEDWLYEDGEDETKGVYVAKLEELKKQGDPIEERYKEFTDRSSVIDQLAYCINSYREAALSSDPKFDHIDIAEKQKVLNECADAEAWVREKKQQQDALPKYAAPVLLLGDVRRKAEALDRFCRPIMTKPKPAKPAAPETPATPPPQGGESQTNSGEANANQTENAQNATGEAPPASEEPMETEKTETTA</sequence>
<dbReference type="Proteomes" id="UP000030687">
    <property type="component" value="Unassembled WGS sequence"/>
</dbReference>
<accession>V4ULL2</accession>
<feature type="region of interest" description="Disordered" evidence="12">
    <location>
        <begin position="785"/>
        <end position="852"/>
    </location>
</feature>
<evidence type="ECO:0000256" key="1">
    <source>
        <dbReference type="ARBA" id="ARBA00004123"/>
    </source>
</evidence>
<dbReference type="SUPFAM" id="SSF100934">
    <property type="entry name" value="Heat shock protein 70kD (HSP70), C-terminal subdomain"/>
    <property type="match status" value="2"/>
</dbReference>
<dbReference type="PANTHER" id="PTHR45639">
    <property type="entry name" value="HSC70CB, ISOFORM G-RELATED"/>
    <property type="match status" value="1"/>
</dbReference>
<dbReference type="SUPFAM" id="SSF53067">
    <property type="entry name" value="Actin-like ATPase domain"/>
    <property type="match status" value="2"/>
</dbReference>
<dbReference type="GO" id="GO:0005524">
    <property type="term" value="F:ATP binding"/>
    <property type="evidence" value="ECO:0007669"/>
    <property type="project" value="UniProtKB-KW"/>
</dbReference>